<dbReference type="RefSeq" id="WP_286300974.1">
    <property type="nucleotide sequence ID" value="NZ_AP027728.1"/>
</dbReference>
<evidence type="ECO:0000259" key="5">
    <source>
        <dbReference type="PROSITE" id="PS50932"/>
    </source>
</evidence>
<dbReference type="SUPFAM" id="SSF47413">
    <property type="entry name" value="lambda repressor-like DNA-binding domains"/>
    <property type="match status" value="1"/>
</dbReference>
<keyword evidence="2" id="KW-0238">DNA-binding</keyword>
<accession>A0ABM8FXI9</accession>
<reference evidence="7" key="1">
    <citation type="journal article" date="2019" name="Int. J. Syst. Evol. Microbiol.">
        <title>The Global Catalogue of Microorganisms (GCM) 10K type strain sequencing project: providing services to taxonomists for standard genome sequencing and annotation.</title>
        <authorList>
            <consortium name="The Broad Institute Genomics Platform"/>
            <consortium name="The Broad Institute Genome Sequencing Center for Infectious Disease"/>
            <person name="Wu L."/>
            <person name="Ma J."/>
        </authorList>
    </citation>
    <scope>NUCLEOTIDE SEQUENCE [LARGE SCALE GENOMIC DNA]</scope>
    <source>
        <strain evidence="7">NBRC 106310</strain>
    </source>
</reference>
<dbReference type="PROSITE" id="PS50932">
    <property type="entry name" value="HTH_LACI_2"/>
    <property type="match status" value="1"/>
</dbReference>
<name>A0ABM8FXI9_9MICO</name>
<sequence>MTADGLRTSAAPTLHDVARVAGVSLATASRVLNGSERKVADSFRVKVELAAAELGYTPNISAQAIARGTSQVIALLVADIADPYFGLIASGVARGADEEGLVVTVAITEREPQREVRILHALRGQRPRGVILAASRATDGGSSSGGTAAGADDEDRGANAGVAEELAAFRALGSRTVTFGPGGDRSVRIDNRGGAEQLGRAMSALGYRRAIAIGAAEGMRTSDDRLSGFTAGFATGGGEVVRVHRGAFQRESGAAVMADALKEGVDEGTLVFALSDVIAIGAMTAIREAGRTVGADIAVCGFDDVPVSRDVSPQLTTVHVPLSELGYQAFRATVDADWTQPALDLEVLVRDSTPGVGR</sequence>
<gene>
    <name evidence="6" type="primary">lacI_4</name>
    <name evidence="6" type="ORF">GCM10025863_30590</name>
</gene>
<dbReference type="InterPro" id="IPR010982">
    <property type="entry name" value="Lambda_DNA-bd_dom_sf"/>
</dbReference>
<dbReference type="SUPFAM" id="SSF53822">
    <property type="entry name" value="Periplasmic binding protein-like I"/>
    <property type="match status" value="1"/>
</dbReference>
<protein>
    <submittedName>
        <fullName evidence="6">LacI family transcriptional regulator</fullName>
    </submittedName>
</protein>
<evidence type="ECO:0000256" key="1">
    <source>
        <dbReference type="ARBA" id="ARBA00023015"/>
    </source>
</evidence>
<dbReference type="Gene3D" id="3.40.50.2300">
    <property type="match status" value="2"/>
</dbReference>
<dbReference type="PANTHER" id="PTHR30146:SF109">
    <property type="entry name" value="HTH-TYPE TRANSCRIPTIONAL REGULATOR GALS"/>
    <property type="match status" value="1"/>
</dbReference>
<dbReference type="PRINTS" id="PR00036">
    <property type="entry name" value="HTHLACI"/>
</dbReference>
<dbReference type="Pfam" id="PF00356">
    <property type="entry name" value="LacI"/>
    <property type="match status" value="1"/>
</dbReference>
<organism evidence="6 7">
    <name type="scientific">Microbacterium suwonense</name>
    <dbReference type="NCBI Taxonomy" id="683047"/>
    <lineage>
        <taxon>Bacteria</taxon>
        <taxon>Bacillati</taxon>
        <taxon>Actinomycetota</taxon>
        <taxon>Actinomycetes</taxon>
        <taxon>Micrococcales</taxon>
        <taxon>Microbacteriaceae</taxon>
        <taxon>Microbacterium</taxon>
    </lineage>
</organism>
<keyword evidence="1" id="KW-0805">Transcription regulation</keyword>
<dbReference type="Pfam" id="PF13377">
    <property type="entry name" value="Peripla_BP_3"/>
    <property type="match status" value="1"/>
</dbReference>
<dbReference type="PANTHER" id="PTHR30146">
    <property type="entry name" value="LACI-RELATED TRANSCRIPTIONAL REPRESSOR"/>
    <property type="match status" value="1"/>
</dbReference>
<evidence type="ECO:0000313" key="6">
    <source>
        <dbReference type="EMBL" id="BDZ40445.1"/>
    </source>
</evidence>
<feature type="domain" description="HTH lacI-type" evidence="5">
    <location>
        <begin position="12"/>
        <end position="67"/>
    </location>
</feature>
<dbReference type="PROSITE" id="PS00356">
    <property type="entry name" value="HTH_LACI_1"/>
    <property type="match status" value="1"/>
</dbReference>
<dbReference type="EMBL" id="AP027728">
    <property type="protein sequence ID" value="BDZ40445.1"/>
    <property type="molecule type" value="Genomic_DNA"/>
</dbReference>
<dbReference type="InterPro" id="IPR000843">
    <property type="entry name" value="HTH_LacI"/>
</dbReference>
<dbReference type="Proteomes" id="UP001321543">
    <property type="component" value="Chromosome"/>
</dbReference>
<dbReference type="InterPro" id="IPR046335">
    <property type="entry name" value="LacI/GalR-like_sensor"/>
</dbReference>
<proteinExistence type="predicted"/>
<evidence type="ECO:0000313" key="7">
    <source>
        <dbReference type="Proteomes" id="UP001321543"/>
    </source>
</evidence>
<keyword evidence="7" id="KW-1185">Reference proteome</keyword>
<dbReference type="InterPro" id="IPR028082">
    <property type="entry name" value="Peripla_BP_I"/>
</dbReference>
<keyword evidence="3" id="KW-0804">Transcription</keyword>
<evidence type="ECO:0000256" key="3">
    <source>
        <dbReference type="ARBA" id="ARBA00023163"/>
    </source>
</evidence>
<dbReference type="SMART" id="SM00354">
    <property type="entry name" value="HTH_LACI"/>
    <property type="match status" value="1"/>
</dbReference>
<dbReference type="CDD" id="cd01392">
    <property type="entry name" value="HTH_LacI"/>
    <property type="match status" value="1"/>
</dbReference>
<evidence type="ECO:0000256" key="2">
    <source>
        <dbReference type="ARBA" id="ARBA00023125"/>
    </source>
</evidence>
<feature type="region of interest" description="Disordered" evidence="4">
    <location>
        <begin position="135"/>
        <end position="157"/>
    </location>
</feature>
<dbReference type="Gene3D" id="1.10.260.40">
    <property type="entry name" value="lambda repressor-like DNA-binding domains"/>
    <property type="match status" value="1"/>
</dbReference>
<evidence type="ECO:0000256" key="4">
    <source>
        <dbReference type="SAM" id="MobiDB-lite"/>
    </source>
</evidence>
<dbReference type="CDD" id="cd06267">
    <property type="entry name" value="PBP1_LacI_sugar_binding-like"/>
    <property type="match status" value="1"/>
</dbReference>